<proteinExistence type="inferred from homology"/>
<dbReference type="PANTHER" id="PTHR21716:SF66">
    <property type="entry name" value="TRANSPORT PROTEIN SLL0063-RELATED"/>
    <property type="match status" value="1"/>
</dbReference>
<reference evidence="7" key="1">
    <citation type="journal article" date="2020" name="mSystems">
        <title>Genome- and Community-Level Interaction Insights into Carbon Utilization and Element Cycling Functions of Hydrothermarchaeota in Hydrothermal Sediment.</title>
        <authorList>
            <person name="Zhou Z."/>
            <person name="Liu Y."/>
            <person name="Xu W."/>
            <person name="Pan J."/>
            <person name="Luo Z.H."/>
            <person name="Li M."/>
        </authorList>
    </citation>
    <scope>NUCLEOTIDE SEQUENCE [LARGE SCALE GENOMIC DNA]</scope>
    <source>
        <strain evidence="7">SpSt-402</strain>
    </source>
</reference>
<dbReference type="GO" id="GO:0055085">
    <property type="term" value="P:transmembrane transport"/>
    <property type="evidence" value="ECO:0007669"/>
    <property type="project" value="TreeGrafter"/>
</dbReference>
<dbReference type="InterPro" id="IPR002549">
    <property type="entry name" value="AI-2E-like"/>
</dbReference>
<comment type="caution">
    <text evidence="7">The sequence shown here is derived from an EMBL/GenBank/DDBJ whole genome shotgun (WGS) entry which is preliminary data.</text>
</comment>
<evidence type="ECO:0000256" key="4">
    <source>
        <dbReference type="ARBA" id="ARBA00022989"/>
    </source>
</evidence>
<keyword evidence="5 6" id="KW-0472">Membrane</keyword>
<name>A0A832H609_9CYAN</name>
<comment type="subcellular location">
    <subcellularLocation>
        <location evidence="1">Membrane</location>
        <topology evidence="1">Multi-pass membrane protein</topology>
    </subcellularLocation>
</comment>
<keyword evidence="4 6" id="KW-1133">Transmembrane helix</keyword>
<feature type="transmembrane region" description="Helical" evidence="6">
    <location>
        <begin position="238"/>
        <end position="264"/>
    </location>
</feature>
<comment type="similarity">
    <text evidence="2">Belongs to the autoinducer-2 exporter (AI-2E) (TC 2.A.86) family.</text>
</comment>
<keyword evidence="3 6" id="KW-0812">Transmembrane</keyword>
<evidence type="ECO:0000256" key="5">
    <source>
        <dbReference type="ARBA" id="ARBA00023136"/>
    </source>
</evidence>
<dbReference type="AlphaFoldDB" id="A0A832H609"/>
<evidence type="ECO:0000256" key="1">
    <source>
        <dbReference type="ARBA" id="ARBA00004141"/>
    </source>
</evidence>
<dbReference type="GO" id="GO:0016020">
    <property type="term" value="C:membrane"/>
    <property type="evidence" value="ECO:0007669"/>
    <property type="project" value="UniProtKB-SubCell"/>
</dbReference>
<feature type="transmembrane region" description="Helical" evidence="6">
    <location>
        <begin position="210"/>
        <end position="232"/>
    </location>
</feature>
<organism evidence="7">
    <name type="scientific">Oscillatoriales cyanobacterium SpSt-402</name>
    <dbReference type="NCBI Taxonomy" id="2282168"/>
    <lineage>
        <taxon>Bacteria</taxon>
        <taxon>Bacillati</taxon>
        <taxon>Cyanobacteriota</taxon>
        <taxon>Cyanophyceae</taxon>
        <taxon>Oscillatoriophycideae</taxon>
        <taxon>Oscillatoriales</taxon>
    </lineage>
</organism>
<protein>
    <submittedName>
        <fullName evidence="7">AI-2E family transporter</fullName>
    </submittedName>
</protein>
<evidence type="ECO:0000256" key="3">
    <source>
        <dbReference type="ARBA" id="ARBA00022692"/>
    </source>
</evidence>
<evidence type="ECO:0000256" key="6">
    <source>
        <dbReference type="SAM" id="Phobius"/>
    </source>
</evidence>
<feature type="transmembrane region" description="Helical" evidence="6">
    <location>
        <begin position="12"/>
        <end position="32"/>
    </location>
</feature>
<evidence type="ECO:0000313" key="7">
    <source>
        <dbReference type="EMBL" id="HGW95528.1"/>
    </source>
</evidence>
<dbReference type="PANTHER" id="PTHR21716">
    <property type="entry name" value="TRANSMEMBRANE PROTEIN"/>
    <property type="match status" value="1"/>
</dbReference>
<gene>
    <name evidence="7" type="ORF">ENR47_14800</name>
</gene>
<feature type="transmembrane region" description="Helical" evidence="6">
    <location>
        <begin position="155"/>
        <end position="178"/>
    </location>
</feature>
<dbReference type="EMBL" id="DSRD01000913">
    <property type="protein sequence ID" value="HGW95528.1"/>
    <property type="molecule type" value="Genomic_DNA"/>
</dbReference>
<feature type="transmembrane region" description="Helical" evidence="6">
    <location>
        <begin position="68"/>
        <end position="89"/>
    </location>
</feature>
<evidence type="ECO:0000256" key="2">
    <source>
        <dbReference type="ARBA" id="ARBA00009773"/>
    </source>
</evidence>
<feature type="transmembrane region" description="Helical" evidence="6">
    <location>
        <begin position="308"/>
        <end position="333"/>
    </location>
</feature>
<feature type="transmembrane region" description="Helical" evidence="6">
    <location>
        <begin position="38"/>
        <end position="56"/>
    </location>
</feature>
<accession>A0A832H609</accession>
<sequence>MIQSGLQLPKWLLLILLFPLLFLDGWLLIQLVKWLEPLVSTFVTAVILSFLLDYPIRFLEKKGVSRNLSTGLAILLALVIFSILASTLLPQVLQQSTEVTTRIPQWIESGRKQLQTFSESEFAQNFPTDLSRLVNQAIDTVAAQLQSLSGRTVGFIFSTAGSVANLLITLVLTIFLTLRGEQIWEGFLSWLPAVWQDYLRSSLRQNFEKYFAGQATLAVIASGILIVVFFLLRIPYALLFGLVIGLASFIPYGSTVATLVISTLVAFQNVQLGGEVLIAAVITGQIVDNVISPRILGEATGLNPVWLIFSLLIGAKLSGILGLLLAVPLASFIKRTFDKIRTDDTLEAPLL</sequence>
<dbReference type="Pfam" id="PF01594">
    <property type="entry name" value="AI-2E_transport"/>
    <property type="match status" value="1"/>
</dbReference>